<reference evidence="1 2" key="1">
    <citation type="submission" date="2018-09" db="EMBL/GenBank/DDBJ databases">
        <title>Draft genome sequences of Legionella taurinensis isolated from water samples.</title>
        <authorList>
            <person name="Chakeri A."/>
            <person name="Allerberger F."/>
            <person name="Kundi M."/>
            <person name="Ruppitsch W."/>
            <person name="Schmid D."/>
        </authorList>
    </citation>
    <scope>NUCLEOTIDE SEQUENCE [LARGE SCALE GENOMIC DNA]</scope>
    <source>
        <strain evidence="1 2">4570-18-6</strain>
    </source>
</reference>
<evidence type="ECO:0000313" key="1">
    <source>
        <dbReference type="EMBL" id="RJT46202.1"/>
    </source>
</evidence>
<dbReference type="EMBL" id="QZWB01000009">
    <property type="protein sequence ID" value="RJT46202.1"/>
    <property type="molecule type" value="Genomic_DNA"/>
</dbReference>
<proteinExistence type="predicted"/>
<accession>A0A3A5LA33</accession>
<dbReference type="RefSeq" id="WP_115300787.1">
    <property type="nucleotide sequence ID" value="NZ_CAAAIR010000007.1"/>
</dbReference>
<comment type="caution">
    <text evidence="1">The sequence shown here is derived from an EMBL/GenBank/DDBJ whole genome shotgun (WGS) entry which is preliminary data.</text>
</comment>
<sequence length="489" mass="55099">MINLSVKVNENKVIEIRIDYLRTQGIFFEENADTLNLDGINAATNGLGQLIEEVTTPSAYGFCPMNGQALAKNQIQVKMLDGTLYYSLLDKTGERIDGVLPKDRLETMFRDEHALMPSHQSELLFLKPYFPRLMNYMAVMHLGGFYFFKALPCLTGDQISRKSLPDREFLARPLSYDRKNKAKEQPYTCSSVLYEIPFDNAAAALRLIAFFEAYVKTRVHVVRGYSVEERLNGKYAALAPNQLFGDATAKAFQSPSRTLHPFVEAVLAIMNPLPHYATLFNDLQTVYRYANNWAFACDEEDRLKKRELVSELVFNEAAVKLVLKFKSPAFLYDENLPLEVRQSRFDAMIIAYEQAGLLDELLFLVEGCNRVAASELLNERDAAEGNLHEATPSAEAASQHVMTLGLHFNAQYVKEHIAKYRADMQNRPGHKNMLPERAVLSERDKQSIASLSALGLHASALKARTEEKSEPSASLPVSFEETKGCCKLL</sequence>
<dbReference type="AlphaFoldDB" id="A0A3A5LA33"/>
<evidence type="ECO:0000313" key="2">
    <source>
        <dbReference type="Proteomes" id="UP000270757"/>
    </source>
</evidence>
<protein>
    <submittedName>
        <fullName evidence="1">Uncharacterized protein</fullName>
    </submittedName>
</protein>
<organism evidence="1 2">
    <name type="scientific">Legionella taurinensis</name>
    <dbReference type="NCBI Taxonomy" id="70611"/>
    <lineage>
        <taxon>Bacteria</taxon>
        <taxon>Pseudomonadati</taxon>
        <taxon>Pseudomonadota</taxon>
        <taxon>Gammaproteobacteria</taxon>
        <taxon>Legionellales</taxon>
        <taxon>Legionellaceae</taxon>
        <taxon>Legionella</taxon>
    </lineage>
</organism>
<dbReference type="Proteomes" id="UP000270757">
    <property type="component" value="Unassembled WGS sequence"/>
</dbReference>
<name>A0A3A5LA33_9GAMM</name>
<gene>
    <name evidence="1" type="ORF">D6J04_09115</name>
</gene>
<dbReference type="GeneID" id="48947606"/>